<organism evidence="4 5">
    <name type="scientific">Aspergillus cavernicola</name>
    <dbReference type="NCBI Taxonomy" id="176166"/>
    <lineage>
        <taxon>Eukaryota</taxon>
        <taxon>Fungi</taxon>
        <taxon>Dikarya</taxon>
        <taxon>Ascomycota</taxon>
        <taxon>Pezizomycotina</taxon>
        <taxon>Eurotiomycetes</taxon>
        <taxon>Eurotiomycetidae</taxon>
        <taxon>Eurotiales</taxon>
        <taxon>Aspergillaceae</taxon>
        <taxon>Aspergillus</taxon>
        <taxon>Aspergillus subgen. Nidulantes</taxon>
    </lineage>
</organism>
<evidence type="ECO:0000313" key="5">
    <source>
        <dbReference type="Proteomes" id="UP001610335"/>
    </source>
</evidence>
<dbReference type="InterPro" id="IPR053137">
    <property type="entry name" value="NLR-like"/>
</dbReference>
<sequence length="636" mass="70254">MALMDTTAYKLELLLPPAKRRRSTSPLDPGFSDSATARCPNKDDYTVGWICALPVEMAASRTMFDEIHPSLVQEETDTNTYTLGRVREHNVVLVCLPSGATGTSPAATATANMLRSFPKIRFGLMVGVGGGAPGPPSKDACHDLRLGDVVVSNPEGQCGGVVQYDFGKTVATGQFIQTGLLNKPPVVLRSGVATLRALHLSEGPSTARYVSEVLGSKPNMAPKFQCPGQMDDLLFEACYDHYSAEMADCESCDRRRLVARNPRQTADPVIHYGIIGSANQVMRDGVTREKLRLEKNILCFEMEAAGLMDQFPCLVVRGICDYSDTHKFKQWQPYAAITAAAYAKQLLEILPATQVNATAEVAHALGILTTAINESLEPLKKDQQRKEELEILDWLALPVYEAQYTDNISRRQEGTGKWFLESPEFTSWINGDKTTLFCSGIPGSGKTILASAAIRYLLSTKIQDRPRVAFIFCNYRMHQEQTAEALLAAILRQVTEQCSFFPESIKSMYASYKSNRARPSIDDLLGILCSISRNCSRLFVVIDALDECLDSTWTPLFRAIRKLQREAGSSLMVTSRPNQVKSREFVEDIQLEVRAREEDIESFLRGQMSGLSDCIVRDPTLQASITGQITQLADGM</sequence>
<dbReference type="Proteomes" id="UP001610335">
    <property type="component" value="Unassembled WGS sequence"/>
</dbReference>
<feature type="domain" description="Nucleoside phosphorylase" evidence="2">
    <location>
        <begin position="47"/>
        <end position="347"/>
    </location>
</feature>
<evidence type="ECO:0000259" key="3">
    <source>
        <dbReference type="Pfam" id="PF24883"/>
    </source>
</evidence>
<dbReference type="SUPFAM" id="SSF52540">
    <property type="entry name" value="P-loop containing nucleoside triphosphate hydrolases"/>
    <property type="match status" value="1"/>
</dbReference>
<protein>
    <submittedName>
        <fullName evidence="4">Purine and uridine phosphorylase</fullName>
    </submittedName>
</protein>
<dbReference type="PANTHER" id="PTHR46082">
    <property type="entry name" value="ATP/GTP-BINDING PROTEIN-RELATED"/>
    <property type="match status" value="1"/>
</dbReference>
<proteinExistence type="predicted"/>
<evidence type="ECO:0000259" key="2">
    <source>
        <dbReference type="Pfam" id="PF01048"/>
    </source>
</evidence>
<name>A0ABR4ILD4_9EURO</name>
<feature type="domain" description="Nephrocystin 3-like N-terminal" evidence="3">
    <location>
        <begin position="414"/>
        <end position="576"/>
    </location>
</feature>
<keyword evidence="5" id="KW-1185">Reference proteome</keyword>
<dbReference type="InterPro" id="IPR056884">
    <property type="entry name" value="NPHP3-like_N"/>
</dbReference>
<dbReference type="Gene3D" id="3.40.50.300">
    <property type="entry name" value="P-loop containing nucleotide triphosphate hydrolases"/>
    <property type="match status" value="1"/>
</dbReference>
<dbReference type="Gene3D" id="3.40.50.1580">
    <property type="entry name" value="Nucleoside phosphorylase domain"/>
    <property type="match status" value="1"/>
</dbReference>
<dbReference type="InterPro" id="IPR027417">
    <property type="entry name" value="P-loop_NTPase"/>
</dbReference>
<accession>A0ABR4ILD4</accession>
<keyword evidence="1" id="KW-0677">Repeat</keyword>
<reference evidence="4 5" key="1">
    <citation type="submission" date="2024-07" db="EMBL/GenBank/DDBJ databases">
        <title>Section-level genome sequencing and comparative genomics of Aspergillus sections Usti and Cavernicolus.</title>
        <authorList>
            <consortium name="Lawrence Berkeley National Laboratory"/>
            <person name="Nybo J.L."/>
            <person name="Vesth T.C."/>
            <person name="Theobald S."/>
            <person name="Frisvad J.C."/>
            <person name="Larsen T.O."/>
            <person name="Kjaerboelling I."/>
            <person name="Rothschild-Mancinelli K."/>
            <person name="Lyhne E.K."/>
            <person name="Kogle M.E."/>
            <person name="Barry K."/>
            <person name="Clum A."/>
            <person name="Na H."/>
            <person name="Ledsgaard L."/>
            <person name="Lin J."/>
            <person name="Lipzen A."/>
            <person name="Kuo A."/>
            <person name="Riley R."/>
            <person name="Mondo S."/>
            <person name="LaButti K."/>
            <person name="Haridas S."/>
            <person name="Pangalinan J."/>
            <person name="Salamov A.A."/>
            <person name="Simmons B.A."/>
            <person name="Magnuson J.K."/>
            <person name="Chen J."/>
            <person name="Drula E."/>
            <person name="Henrissat B."/>
            <person name="Wiebenga A."/>
            <person name="Lubbers R.J."/>
            <person name="Gomes A.C."/>
            <person name="Makela M.R."/>
            <person name="Stajich J."/>
            <person name="Grigoriev I.V."/>
            <person name="Mortensen U.H."/>
            <person name="De vries R.P."/>
            <person name="Baker S.E."/>
            <person name="Andersen M.R."/>
        </authorList>
    </citation>
    <scope>NUCLEOTIDE SEQUENCE [LARGE SCALE GENOMIC DNA]</scope>
    <source>
        <strain evidence="4 5">CBS 600.67</strain>
    </source>
</reference>
<dbReference type="InterPro" id="IPR035994">
    <property type="entry name" value="Nucleoside_phosphorylase_sf"/>
</dbReference>
<dbReference type="Pfam" id="PF01048">
    <property type="entry name" value="PNP_UDP_1"/>
    <property type="match status" value="1"/>
</dbReference>
<dbReference type="Pfam" id="PF24883">
    <property type="entry name" value="NPHP3_N"/>
    <property type="match status" value="1"/>
</dbReference>
<evidence type="ECO:0000313" key="4">
    <source>
        <dbReference type="EMBL" id="KAL2828521.1"/>
    </source>
</evidence>
<gene>
    <name evidence="4" type="ORF">BDW59DRAFT_159724</name>
</gene>
<comment type="caution">
    <text evidence="4">The sequence shown here is derived from an EMBL/GenBank/DDBJ whole genome shotgun (WGS) entry which is preliminary data.</text>
</comment>
<dbReference type="InterPro" id="IPR000845">
    <property type="entry name" value="Nucleoside_phosphorylase_d"/>
</dbReference>
<dbReference type="SUPFAM" id="SSF53167">
    <property type="entry name" value="Purine and uridine phosphorylases"/>
    <property type="match status" value="1"/>
</dbReference>
<evidence type="ECO:0000256" key="1">
    <source>
        <dbReference type="ARBA" id="ARBA00022737"/>
    </source>
</evidence>
<dbReference type="PANTHER" id="PTHR46082:SF11">
    <property type="entry name" value="AAA+ ATPASE DOMAIN-CONTAINING PROTEIN-RELATED"/>
    <property type="match status" value="1"/>
</dbReference>
<dbReference type="EMBL" id="JBFXLS010000020">
    <property type="protein sequence ID" value="KAL2828521.1"/>
    <property type="molecule type" value="Genomic_DNA"/>
</dbReference>